<dbReference type="PANTHER" id="PTHR47893">
    <property type="entry name" value="REGULATORY PROTEIN PCHR"/>
    <property type="match status" value="1"/>
</dbReference>
<evidence type="ECO:0000256" key="2">
    <source>
        <dbReference type="ARBA" id="ARBA00023125"/>
    </source>
</evidence>
<gene>
    <name evidence="6" type="ORF">LZZ85_08310</name>
</gene>
<sequence length="341" mass="38498">MSTAMRMGQPVHPAGRKHNLSHAFNGESAGSTYTAGFAEEQEERIEVIFNEIHFCYYRSAILSQGAVCCNLTEQMISFVFFVAGSGSLIDQHKSQTPVSFKERQHALFFASAPEIRLNTHPGKRAEVFIINLSISFFSQLLRADHPLRSALKEHAGNRTLKQAVSNSVVTPRMVALLYSMLQSEHQGEYNQLFFQSRVMELLILQLEQSEKDNDPGSSISSEDKQRMLRAKELIESNLSSPCSIIDLAQLVGTNDCYLKKHFKQAFGTTIYGYLQQKRMEKAKALLLEGTKKMTEIARSVGYKHASHFSTAFKKHFGYQPNKIRVLIASFLFESDIWSALI</sequence>
<organism evidence="6 7">
    <name type="scientific">Terrimonas ginsenosidimutans</name>
    <dbReference type="NCBI Taxonomy" id="2908004"/>
    <lineage>
        <taxon>Bacteria</taxon>
        <taxon>Pseudomonadati</taxon>
        <taxon>Bacteroidota</taxon>
        <taxon>Chitinophagia</taxon>
        <taxon>Chitinophagales</taxon>
        <taxon>Chitinophagaceae</taxon>
        <taxon>Terrimonas</taxon>
    </lineage>
</organism>
<keyword evidence="1" id="KW-0805">Transcription regulation</keyword>
<dbReference type="EMBL" id="JAKLTR010000004">
    <property type="protein sequence ID" value="MCG2614282.1"/>
    <property type="molecule type" value="Genomic_DNA"/>
</dbReference>
<name>A0ABS9KPM9_9BACT</name>
<evidence type="ECO:0000256" key="1">
    <source>
        <dbReference type="ARBA" id="ARBA00023015"/>
    </source>
</evidence>
<dbReference type="Pfam" id="PF12833">
    <property type="entry name" value="HTH_18"/>
    <property type="match status" value="1"/>
</dbReference>
<keyword evidence="3" id="KW-0804">Transcription</keyword>
<dbReference type="InterPro" id="IPR053142">
    <property type="entry name" value="PchR_regulatory_protein"/>
</dbReference>
<dbReference type="InterPro" id="IPR020449">
    <property type="entry name" value="Tscrpt_reg_AraC-type_HTH"/>
</dbReference>
<comment type="caution">
    <text evidence="6">The sequence shown here is derived from an EMBL/GenBank/DDBJ whole genome shotgun (WGS) entry which is preliminary data.</text>
</comment>
<dbReference type="InterPro" id="IPR018060">
    <property type="entry name" value="HTH_AraC"/>
</dbReference>
<dbReference type="PRINTS" id="PR00032">
    <property type="entry name" value="HTHARAC"/>
</dbReference>
<dbReference type="InterPro" id="IPR009057">
    <property type="entry name" value="Homeodomain-like_sf"/>
</dbReference>
<accession>A0ABS9KPM9</accession>
<dbReference type="SUPFAM" id="SSF46689">
    <property type="entry name" value="Homeodomain-like"/>
    <property type="match status" value="2"/>
</dbReference>
<evidence type="ECO:0000256" key="4">
    <source>
        <dbReference type="SAM" id="MobiDB-lite"/>
    </source>
</evidence>
<evidence type="ECO:0000256" key="3">
    <source>
        <dbReference type="ARBA" id="ARBA00023163"/>
    </source>
</evidence>
<dbReference type="SMART" id="SM00342">
    <property type="entry name" value="HTH_ARAC"/>
    <property type="match status" value="1"/>
</dbReference>
<dbReference type="Gene3D" id="1.10.10.60">
    <property type="entry name" value="Homeodomain-like"/>
    <property type="match status" value="2"/>
</dbReference>
<protein>
    <submittedName>
        <fullName evidence="6">AraC family transcriptional regulator</fullName>
    </submittedName>
</protein>
<proteinExistence type="predicted"/>
<evidence type="ECO:0000313" key="7">
    <source>
        <dbReference type="Proteomes" id="UP001165367"/>
    </source>
</evidence>
<keyword evidence="7" id="KW-1185">Reference proteome</keyword>
<dbReference type="RefSeq" id="WP_237870559.1">
    <property type="nucleotide sequence ID" value="NZ_JAKLTR010000004.1"/>
</dbReference>
<evidence type="ECO:0000259" key="5">
    <source>
        <dbReference type="PROSITE" id="PS01124"/>
    </source>
</evidence>
<dbReference type="Proteomes" id="UP001165367">
    <property type="component" value="Unassembled WGS sequence"/>
</dbReference>
<keyword evidence="2" id="KW-0238">DNA-binding</keyword>
<reference evidence="6" key="1">
    <citation type="submission" date="2022-01" db="EMBL/GenBank/DDBJ databases">
        <authorList>
            <person name="Jo J.-H."/>
            <person name="Im W.-T."/>
        </authorList>
    </citation>
    <scope>NUCLEOTIDE SEQUENCE</scope>
    <source>
        <strain evidence="6">NA20</strain>
    </source>
</reference>
<evidence type="ECO:0000313" key="6">
    <source>
        <dbReference type="EMBL" id="MCG2614282.1"/>
    </source>
</evidence>
<feature type="domain" description="HTH araC/xylS-type" evidence="5">
    <location>
        <begin position="228"/>
        <end position="326"/>
    </location>
</feature>
<feature type="region of interest" description="Disordered" evidence="4">
    <location>
        <begin position="1"/>
        <end position="20"/>
    </location>
</feature>
<dbReference type="PROSITE" id="PS01124">
    <property type="entry name" value="HTH_ARAC_FAMILY_2"/>
    <property type="match status" value="1"/>
</dbReference>
<dbReference type="PANTHER" id="PTHR47893:SF1">
    <property type="entry name" value="REGULATORY PROTEIN PCHR"/>
    <property type="match status" value="1"/>
</dbReference>